<dbReference type="AlphaFoldDB" id="A0A430F5X9"/>
<gene>
    <name evidence="1" type="ORF">D2E22_1693</name>
</gene>
<reference evidence="1 2" key="1">
    <citation type="submission" date="2018-09" db="EMBL/GenBank/DDBJ databases">
        <title>Characterization of the phylogenetic diversity of five novel species belonging to the genus Bifidobacterium.</title>
        <authorList>
            <person name="Lugli G.A."/>
            <person name="Duranti S."/>
            <person name="Milani C."/>
        </authorList>
    </citation>
    <scope>NUCLEOTIDE SEQUENCE [LARGE SCALE GENOMIC DNA]</scope>
    <source>
        <strain evidence="1 2">2020B</strain>
    </source>
</reference>
<dbReference type="Proteomes" id="UP000288052">
    <property type="component" value="Unassembled WGS sequence"/>
</dbReference>
<evidence type="ECO:0000313" key="2">
    <source>
        <dbReference type="Proteomes" id="UP000288052"/>
    </source>
</evidence>
<dbReference type="RefSeq" id="WP_126032685.1">
    <property type="nucleotide sequence ID" value="NZ_QXGI01000008.1"/>
</dbReference>
<keyword evidence="2" id="KW-1185">Reference proteome</keyword>
<dbReference type="OrthoDB" id="5196117at2"/>
<dbReference type="EMBL" id="QXGI01000008">
    <property type="protein sequence ID" value="RSX46121.1"/>
    <property type="molecule type" value="Genomic_DNA"/>
</dbReference>
<comment type="caution">
    <text evidence="1">The sequence shown here is derived from an EMBL/GenBank/DDBJ whole genome shotgun (WGS) entry which is preliminary data.</text>
</comment>
<accession>A0A430F5X9</accession>
<sequence>MLRASLRTARTLGISYKRFRGWTPSEGDTVEWDGCEQAWMLALDLYEQTHVCPLCGMDPGICHDEEKFNQLFDGADVYMCFASQAREFAMQKYAKSGVVEAPHSQTTRLKPRH</sequence>
<evidence type="ECO:0000313" key="1">
    <source>
        <dbReference type="EMBL" id="RSX46121.1"/>
    </source>
</evidence>
<organism evidence="1 2">
    <name type="scientific">Bifidobacterium castoris</name>
    <dbReference type="NCBI Taxonomy" id="2306972"/>
    <lineage>
        <taxon>Bacteria</taxon>
        <taxon>Bacillati</taxon>
        <taxon>Actinomycetota</taxon>
        <taxon>Actinomycetes</taxon>
        <taxon>Bifidobacteriales</taxon>
        <taxon>Bifidobacteriaceae</taxon>
        <taxon>Bifidobacterium</taxon>
    </lineage>
</organism>
<proteinExistence type="predicted"/>
<name>A0A430F5X9_9BIFI</name>
<protein>
    <submittedName>
        <fullName evidence="1">Uncharacterized protein</fullName>
    </submittedName>
</protein>